<proteinExistence type="inferred from homology"/>
<gene>
    <name evidence="10" type="ORF">B4U80_09746</name>
</gene>
<reference evidence="10 11" key="1">
    <citation type="journal article" date="2018" name="Gigascience">
        <title>Genomes of trombidid mites reveal novel predicted allergens and laterally-transferred genes associated with secondary metabolism.</title>
        <authorList>
            <person name="Dong X."/>
            <person name="Chaisiri K."/>
            <person name="Xia D."/>
            <person name="Armstrong S.D."/>
            <person name="Fang Y."/>
            <person name="Donnelly M.J."/>
            <person name="Kadowaki T."/>
            <person name="McGarry J.W."/>
            <person name="Darby A.C."/>
            <person name="Makepeace B.L."/>
        </authorList>
    </citation>
    <scope>NUCLEOTIDE SEQUENCE [LARGE SCALE GENOMIC DNA]</scope>
    <source>
        <strain evidence="10">UoL-UT</strain>
    </source>
</reference>
<organism evidence="10 11">
    <name type="scientific">Leptotrombidium deliense</name>
    <dbReference type="NCBI Taxonomy" id="299467"/>
    <lineage>
        <taxon>Eukaryota</taxon>
        <taxon>Metazoa</taxon>
        <taxon>Ecdysozoa</taxon>
        <taxon>Arthropoda</taxon>
        <taxon>Chelicerata</taxon>
        <taxon>Arachnida</taxon>
        <taxon>Acari</taxon>
        <taxon>Acariformes</taxon>
        <taxon>Trombidiformes</taxon>
        <taxon>Prostigmata</taxon>
        <taxon>Anystina</taxon>
        <taxon>Parasitengona</taxon>
        <taxon>Trombiculoidea</taxon>
        <taxon>Trombiculidae</taxon>
        <taxon>Leptotrombidium</taxon>
    </lineage>
</organism>
<keyword evidence="5" id="KW-0238">DNA-binding</keyword>
<sequence length="169" mass="19455">MVRNSSQVEKSASRPSTSAQTANEPSITQRLAAKRITIHRKKVAKIVAPFQKKAAKDAGEPRRRWRYRPGVLSLKEIRFYQKSTQLLLRKLPFSRLVREVAQGLYLRHNVLWQASALEALQEAAETYLVELFENSNIVAINSKRVTVMPRDMQTVRRIRGLRDEGWGSR</sequence>
<dbReference type="PANTHER" id="PTHR45810">
    <property type="entry name" value="HISTONE H3.2"/>
    <property type="match status" value="1"/>
</dbReference>
<evidence type="ECO:0000259" key="9">
    <source>
        <dbReference type="Pfam" id="PF00125"/>
    </source>
</evidence>
<comment type="subcellular location">
    <subcellularLocation>
        <location evidence="2">Chromosome</location>
    </subcellularLocation>
    <subcellularLocation>
        <location evidence="1">Nucleus</location>
    </subcellularLocation>
</comment>
<evidence type="ECO:0000313" key="11">
    <source>
        <dbReference type="Proteomes" id="UP000288716"/>
    </source>
</evidence>
<evidence type="ECO:0000256" key="6">
    <source>
        <dbReference type="ARBA" id="ARBA00023242"/>
    </source>
</evidence>
<dbReference type="OrthoDB" id="420022at2759"/>
<dbReference type="Gene3D" id="1.10.20.10">
    <property type="entry name" value="Histone, subunit A"/>
    <property type="match status" value="1"/>
</dbReference>
<comment type="similarity">
    <text evidence="3">Belongs to the histone H3 family.</text>
</comment>
<dbReference type="InterPro" id="IPR009072">
    <property type="entry name" value="Histone-fold"/>
</dbReference>
<evidence type="ECO:0000256" key="8">
    <source>
        <dbReference type="SAM" id="MobiDB-lite"/>
    </source>
</evidence>
<dbReference type="PROSITE" id="PS00959">
    <property type="entry name" value="HISTONE_H3_2"/>
    <property type="match status" value="1"/>
</dbReference>
<keyword evidence="4" id="KW-0158">Chromosome</keyword>
<dbReference type="PANTHER" id="PTHR45810:SF17">
    <property type="entry name" value="HISTONE H3-LIKE CENTROMERIC PROTEIN A"/>
    <property type="match status" value="1"/>
</dbReference>
<evidence type="ECO:0000256" key="5">
    <source>
        <dbReference type="ARBA" id="ARBA00023125"/>
    </source>
</evidence>
<dbReference type="GO" id="GO:0005634">
    <property type="term" value="C:nucleus"/>
    <property type="evidence" value="ECO:0007669"/>
    <property type="project" value="UniProtKB-SubCell"/>
</dbReference>
<dbReference type="STRING" id="299467.A0A443RZA0"/>
<name>A0A443RZA0_9ACAR</name>
<dbReference type="GO" id="GO:0046982">
    <property type="term" value="F:protein heterodimerization activity"/>
    <property type="evidence" value="ECO:0007669"/>
    <property type="project" value="InterPro"/>
</dbReference>
<dbReference type="SUPFAM" id="SSF47113">
    <property type="entry name" value="Histone-fold"/>
    <property type="match status" value="1"/>
</dbReference>
<dbReference type="SMART" id="SM00428">
    <property type="entry name" value="H3"/>
    <property type="match status" value="1"/>
</dbReference>
<keyword evidence="7" id="KW-0544">Nucleosome core</keyword>
<keyword evidence="6" id="KW-0539">Nucleus</keyword>
<dbReference type="FunFam" id="1.10.20.10:FF:000085">
    <property type="entry name" value="Histone H3.2"/>
    <property type="match status" value="1"/>
</dbReference>
<evidence type="ECO:0000256" key="2">
    <source>
        <dbReference type="ARBA" id="ARBA00004286"/>
    </source>
</evidence>
<protein>
    <submittedName>
        <fullName evidence="10">Histone 3-like protein</fullName>
    </submittedName>
</protein>
<dbReference type="VEuPathDB" id="VectorBase:LDEU011450"/>
<dbReference type="GO" id="GO:0003677">
    <property type="term" value="F:DNA binding"/>
    <property type="evidence" value="ECO:0007669"/>
    <property type="project" value="UniProtKB-KW"/>
</dbReference>
<feature type="domain" description="Core Histone H2A/H2B/H3" evidence="9">
    <location>
        <begin position="70"/>
        <end position="158"/>
    </location>
</feature>
<dbReference type="InterPro" id="IPR007125">
    <property type="entry name" value="H2A/H2B/H3"/>
</dbReference>
<evidence type="ECO:0000256" key="7">
    <source>
        <dbReference type="ARBA" id="ARBA00023269"/>
    </source>
</evidence>
<dbReference type="AlphaFoldDB" id="A0A443RZA0"/>
<comment type="caution">
    <text evidence="10">The sequence shown here is derived from an EMBL/GenBank/DDBJ whole genome shotgun (WGS) entry which is preliminary data.</text>
</comment>
<feature type="region of interest" description="Disordered" evidence="8">
    <location>
        <begin position="1"/>
        <end position="26"/>
    </location>
</feature>
<dbReference type="GO" id="GO:0000786">
    <property type="term" value="C:nucleosome"/>
    <property type="evidence" value="ECO:0007669"/>
    <property type="project" value="UniProtKB-KW"/>
</dbReference>
<dbReference type="CDD" id="cd22911">
    <property type="entry name" value="HFD_H3"/>
    <property type="match status" value="1"/>
</dbReference>
<evidence type="ECO:0000313" key="10">
    <source>
        <dbReference type="EMBL" id="RWS20590.1"/>
    </source>
</evidence>
<dbReference type="EMBL" id="NCKV01016643">
    <property type="protein sequence ID" value="RWS20590.1"/>
    <property type="molecule type" value="Genomic_DNA"/>
</dbReference>
<dbReference type="Proteomes" id="UP000288716">
    <property type="component" value="Unassembled WGS sequence"/>
</dbReference>
<dbReference type="GO" id="GO:0030527">
    <property type="term" value="F:structural constituent of chromatin"/>
    <property type="evidence" value="ECO:0007669"/>
    <property type="project" value="InterPro"/>
</dbReference>
<keyword evidence="11" id="KW-1185">Reference proteome</keyword>
<accession>A0A443RZA0</accession>
<evidence type="ECO:0000256" key="1">
    <source>
        <dbReference type="ARBA" id="ARBA00004123"/>
    </source>
</evidence>
<dbReference type="InterPro" id="IPR000164">
    <property type="entry name" value="Histone_H3/CENP-A"/>
</dbReference>
<evidence type="ECO:0000256" key="3">
    <source>
        <dbReference type="ARBA" id="ARBA00010343"/>
    </source>
</evidence>
<evidence type="ECO:0000256" key="4">
    <source>
        <dbReference type="ARBA" id="ARBA00022454"/>
    </source>
</evidence>
<dbReference type="Pfam" id="PF00125">
    <property type="entry name" value="Histone"/>
    <property type="match status" value="1"/>
</dbReference>